<dbReference type="PANTHER" id="PTHR11803:SF58">
    <property type="entry name" value="PROTEIN HMF1-RELATED"/>
    <property type="match status" value="1"/>
</dbReference>
<reference evidence="2" key="2">
    <citation type="journal article" date="2017" name="Genome Announc.">
        <title>High-Quality Draft Genome Sequence of Burkholderia contaminans CH-1, a Gram-Negative Bacterium That Metabolizes 2-Azahypoxanthine, a Plant Growth-Regulating Compound.</title>
        <authorList>
            <person name="Choi J.-H."/>
            <person name="Sugiura H."/>
            <person name="Moriuchi R."/>
            <person name="Kawagishi H."/>
            <person name="Dohra H."/>
        </authorList>
    </citation>
    <scope>NUCLEOTIDE SEQUENCE</scope>
    <source>
        <strain evidence="2">CH-1</strain>
    </source>
</reference>
<dbReference type="GO" id="GO:0005829">
    <property type="term" value="C:cytosol"/>
    <property type="evidence" value="ECO:0007669"/>
    <property type="project" value="TreeGrafter"/>
</dbReference>
<reference evidence="3" key="3">
    <citation type="submission" date="2021-01" db="EMBL/GenBank/DDBJ databases">
        <title>Outbreak of Burkholderia contaminns endophthalmitis traced to a clinical ventilation system.</title>
        <authorList>
            <person name="Lipuma J."/>
            <person name="Spilker T."/>
            <person name="Kratholm J."/>
        </authorList>
    </citation>
    <scope>NUCLEOTIDE SEQUENCE</scope>
    <source>
        <strain evidence="3">HI4954</strain>
    </source>
</reference>
<dbReference type="InterPro" id="IPR035959">
    <property type="entry name" value="RutC-like_sf"/>
</dbReference>
<dbReference type="CDD" id="cd00448">
    <property type="entry name" value="YjgF_YER057c_UK114_family"/>
    <property type="match status" value="1"/>
</dbReference>
<dbReference type="GeneID" id="93192175"/>
<evidence type="ECO:0000313" key="6">
    <source>
        <dbReference type="Proteomes" id="UP000664048"/>
    </source>
</evidence>
<dbReference type="EMBL" id="JAGEMX010000003">
    <property type="protein sequence ID" value="MBO1829728.1"/>
    <property type="molecule type" value="Genomic_DNA"/>
</dbReference>
<dbReference type="Proteomes" id="UP000664048">
    <property type="component" value="Unassembled WGS sequence"/>
</dbReference>
<dbReference type="OrthoDB" id="9808943at2"/>
<sequence length="139" mass="15037">MQTQVKKPISQVPIQRIERSDALPPPRFRYSPAVRVGSDVYVSGLVGLDPATGALADATAAGQTRQILRNLQALCAEQGWSLERIVLARVYCAGPAAAEGMNEVWSEFFEQLALPARTFTVVQALPLGAAVEIEFQLSI</sequence>
<organism evidence="2">
    <name type="scientific">Burkholderia contaminans</name>
    <dbReference type="NCBI Taxonomy" id="488447"/>
    <lineage>
        <taxon>Bacteria</taxon>
        <taxon>Pseudomonadati</taxon>
        <taxon>Pseudomonadota</taxon>
        <taxon>Betaproteobacteria</taxon>
        <taxon>Burkholderiales</taxon>
        <taxon>Burkholderiaceae</taxon>
        <taxon>Burkholderia</taxon>
        <taxon>Burkholderia cepacia complex</taxon>
    </lineage>
</organism>
<dbReference type="GO" id="GO:0019239">
    <property type="term" value="F:deaminase activity"/>
    <property type="evidence" value="ECO:0007669"/>
    <property type="project" value="TreeGrafter"/>
</dbReference>
<dbReference type="RefSeq" id="WP_052760102.1">
    <property type="nucleotide sequence ID" value="NZ_AP018358.1"/>
</dbReference>
<reference evidence="2" key="1">
    <citation type="journal article" date="2016" name="Biosci. Biotechnol. Biochem.">
        <title>Bioconversion of AHX to AOH by resting cells of Burkholderia contaminans CH-1.</title>
        <authorList>
            <person name="Choi J.H."/>
            <person name="Kikuchi A."/>
            <person name="Pumkaeo P."/>
            <person name="Hirai H."/>
            <person name="Tokuyama S."/>
            <person name="Kawagishi H."/>
        </authorList>
    </citation>
    <scope>NUCLEOTIDE SEQUENCE</scope>
    <source>
        <strain evidence="2">CH-1</strain>
    </source>
</reference>
<evidence type="ECO:0000313" key="7">
    <source>
        <dbReference type="Proteomes" id="UP001220209"/>
    </source>
</evidence>
<protein>
    <submittedName>
        <fullName evidence="3">RidA family protein</fullName>
    </submittedName>
</protein>
<dbReference type="Pfam" id="PF01042">
    <property type="entry name" value="Ribonuc_L-PSP"/>
    <property type="match status" value="1"/>
</dbReference>
<evidence type="ECO:0000256" key="1">
    <source>
        <dbReference type="ARBA" id="ARBA00010552"/>
    </source>
</evidence>
<name>A0A250LBN7_9BURK</name>
<dbReference type="EMBL" id="AP018358">
    <property type="protein sequence ID" value="BBA42004.1"/>
    <property type="molecule type" value="Genomic_DNA"/>
</dbReference>
<dbReference type="PANTHER" id="PTHR11803">
    <property type="entry name" value="2-IMINOBUTANOATE/2-IMINOPROPANOATE DEAMINASE RIDA"/>
    <property type="match status" value="1"/>
</dbReference>
<dbReference type="EMBL" id="CP090640">
    <property type="protein sequence ID" value="WFN16636.1"/>
    <property type="molecule type" value="Genomic_DNA"/>
</dbReference>
<evidence type="ECO:0000313" key="2">
    <source>
        <dbReference type="EMBL" id="BBA42004.1"/>
    </source>
</evidence>
<dbReference type="SUPFAM" id="SSF55298">
    <property type="entry name" value="YjgF-like"/>
    <property type="match status" value="1"/>
</dbReference>
<proteinExistence type="inferred from homology"/>
<dbReference type="AlphaFoldDB" id="A0A250LBN7"/>
<reference evidence="5 7" key="5">
    <citation type="submission" date="2021-12" db="EMBL/GenBank/DDBJ databases">
        <title>Genomic and phenotypic characterization of three Burkholderia contaminans isolates recovered from different sources.</title>
        <authorList>
            <person name="Lopez De Volder A."/>
            <person name="Fan Y."/>
            <person name="Nunvar J."/>
            <person name="Herrera T."/>
            <person name="Timp W."/>
            <person name="Degrossi J."/>
        </authorList>
    </citation>
    <scope>NUCLEOTIDE SEQUENCE [LARGE SCALE GENOMIC DNA]</scope>
    <source>
        <strain evidence="5 7">LMG 23361</strain>
    </source>
</reference>
<dbReference type="Proteomes" id="UP001220209">
    <property type="component" value="Chromosome 1"/>
</dbReference>
<evidence type="ECO:0000313" key="3">
    <source>
        <dbReference type="EMBL" id="MBK1930223.1"/>
    </source>
</evidence>
<dbReference type="Proteomes" id="UP000611459">
    <property type="component" value="Unassembled WGS sequence"/>
</dbReference>
<keyword evidence="6" id="KW-1185">Reference proteome</keyword>
<gene>
    <name evidence="2" type="ORF">BCCH1_44750</name>
    <name evidence="4" type="ORF">J4M89_10045</name>
    <name evidence="3" type="ORF">JIN94_10035</name>
    <name evidence="5" type="ORF">LXE91_13110</name>
</gene>
<comment type="similarity">
    <text evidence="1">Belongs to the RutC family.</text>
</comment>
<dbReference type="InterPro" id="IPR006175">
    <property type="entry name" value="YjgF/YER057c/UK114"/>
</dbReference>
<evidence type="ECO:0000313" key="5">
    <source>
        <dbReference type="EMBL" id="WFN16636.1"/>
    </source>
</evidence>
<evidence type="ECO:0000313" key="4">
    <source>
        <dbReference type="EMBL" id="MBO1829728.1"/>
    </source>
</evidence>
<accession>A0A250LBN7</accession>
<dbReference type="Gene3D" id="3.30.1330.40">
    <property type="entry name" value="RutC-like"/>
    <property type="match status" value="1"/>
</dbReference>
<dbReference type="EMBL" id="JAENIB010000003">
    <property type="protein sequence ID" value="MBK1930223.1"/>
    <property type="molecule type" value="Genomic_DNA"/>
</dbReference>
<reference evidence="4 6" key="4">
    <citation type="submission" date="2021-03" db="EMBL/GenBank/DDBJ databases">
        <title>Clinical course, treatment and visual outcome of an outbreak of Burkholderia contaminans endophthalmitis following cataract surgery.</title>
        <authorList>
            <person name="Lind C."/>
            <person name="Olsen K."/>
            <person name="Angelsen N.K."/>
            <person name="Krefting E.A."/>
            <person name="Fossen K."/>
            <person name="Gravningen K."/>
            <person name="Depoorter E."/>
            <person name="Vandamme P."/>
            <person name="Bertelsen G."/>
        </authorList>
    </citation>
    <scope>NUCLEOTIDE SEQUENCE [LARGE SCALE GENOMIC DNA]</scope>
    <source>
        <strain evidence="4 6">51242556</strain>
    </source>
</reference>